<sequence length="98" mass="10992">MTCALLSPSSPNALAFPFFALPLYDIAFSLPLRRWLAERLGSSTTHSSSSLHCGQNGSCAISRRFCCSKEKKKKRENMLLCPVDKSLQMWSRQSILHT</sequence>
<evidence type="ECO:0000313" key="2">
    <source>
        <dbReference type="Proteomes" id="UP001651158"/>
    </source>
</evidence>
<name>A0ABR4PYV8_9CEST</name>
<keyword evidence="2" id="KW-1185">Reference proteome</keyword>
<evidence type="ECO:0000313" key="1">
    <source>
        <dbReference type="EMBL" id="KAL5102601.1"/>
    </source>
</evidence>
<dbReference type="EMBL" id="JAKROA010000059">
    <property type="protein sequence ID" value="KAL5102601.1"/>
    <property type="molecule type" value="Genomic_DNA"/>
</dbReference>
<gene>
    <name evidence="1" type="ORF">TcWFU_004839</name>
</gene>
<reference evidence="1 2" key="1">
    <citation type="journal article" date="2022" name="Front. Cell. Infect. Microbiol.">
        <title>The Genomes of Two Strains of Taenia crassiceps the Animal Model for the Study of Human Cysticercosis.</title>
        <authorList>
            <person name="Bobes R.J."/>
            <person name="Estrada K."/>
            <person name="Rios-Valencia D.G."/>
            <person name="Calderon-Gallegos A."/>
            <person name="de la Torre P."/>
            <person name="Carrero J.C."/>
            <person name="Sanchez-Flores A."/>
            <person name="Laclette J.P."/>
        </authorList>
    </citation>
    <scope>NUCLEOTIDE SEQUENCE [LARGE SCALE GENOMIC DNA]</scope>
    <source>
        <strain evidence="1">WFUcys</strain>
    </source>
</reference>
<accession>A0ABR4PYV8</accession>
<organism evidence="1 2">
    <name type="scientific">Taenia crassiceps</name>
    <dbReference type="NCBI Taxonomy" id="6207"/>
    <lineage>
        <taxon>Eukaryota</taxon>
        <taxon>Metazoa</taxon>
        <taxon>Spiralia</taxon>
        <taxon>Lophotrochozoa</taxon>
        <taxon>Platyhelminthes</taxon>
        <taxon>Cestoda</taxon>
        <taxon>Eucestoda</taxon>
        <taxon>Cyclophyllidea</taxon>
        <taxon>Taeniidae</taxon>
        <taxon>Taenia</taxon>
    </lineage>
</organism>
<evidence type="ECO:0008006" key="3">
    <source>
        <dbReference type="Google" id="ProtNLM"/>
    </source>
</evidence>
<dbReference type="Proteomes" id="UP001651158">
    <property type="component" value="Unassembled WGS sequence"/>
</dbReference>
<comment type="caution">
    <text evidence="1">The sequence shown here is derived from an EMBL/GenBank/DDBJ whole genome shotgun (WGS) entry which is preliminary data.</text>
</comment>
<protein>
    <recommendedName>
        <fullName evidence="3">Secreted protein</fullName>
    </recommendedName>
</protein>
<proteinExistence type="predicted"/>